<dbReference type="HAMAP" id="MF_01114">
    <property type="entry name" value="RecX"/>
    <property type="match status" value="1"/>
</dbReference>
<dbReference type="InterPro" id="IPR003783">
    <property type="entry name" value="Regulatory_RecX"/>
</dbReference>
<comment type="subcellular location">
    <subcellularLocation>
        <location evidence="2 6">Cytoplasm</location>
    </subcellularLocation>
</comment>
<comment type="function">
    <text evidence="1 6">Modulates RecA activity.</text>
</comment>
<dbReference type="Pfam" id="PF21982">
    <property type="entry name" value="RecX_HTH1"/>
    <property type="match status" value="1"/>
</dbReference>
<evidence type="ECO:0000256" key="6">
    <source>
        <dbReference type="HAMAP-Rule" id="MF_01114"/>
    </source>
</evidence>
<dbReference type="EMBL" id="CP032627">
    <property type="protein sequence ID" value="AYG01268.1"/>
    <property type="molecule type" value="Genomic_DNA"/>
</dbReference>
<evidence type="ECO:0000313" key="11">
    <source>
        <dbReference type="Proteomes" id="UP000269374"/>
    </source>
</evidence>
<evidence type="ECO:0000259" key="9">
    <source>
        <dbReference type="Pfam" id="PF21982"/>
    </source>
</evidence>
<dbReference type="OrthoDB" id="5421057at2"/>
<dbReference type="InterPro" id="IPR053926">
    <property type="entry name" value="RecX_HTH_1st"/>
</dbReference>
<gene>
    <name evidence="6 10" type="primary">recX</name>
    <name evidence="10" type="ORF">D7I46_09245</name>
</gene>
<dbReference type="PANTHER" id="PTHR33602:SF1">
    <property type="entry name" value="REGULATORY PROTEIN RECX FAMILY PROTEIN"/>
    <property type="match status" value="1"/>
</dbReference>
<dbReference type="GO" id="GO:0006282">
    <property type="term" value="P:regulation of DNA repair"/>
    <property type="evidence" value="ECO:0007669"/>
    <property type="project" value="UniProtKB-UniRule"/>
</dbReference>
<dbReference type="InterPro" id="IPR036388">
    <property type="entry name" value="WH-like_DNA-bd_sf"/>
</dbReference>
<evidence type="ECO:0000259" key="8">
    <source>
        <dbReference type="Pfam" id="PF21981"/>
    </source>
</evidence>
<evidence type="ECO:0000256" key="4">
    <source>
        <dbReference type="ARBA" id="ARBA00018111"/>
    </source>
</evidence>
<proteinExistence type="inferred from homology"/>
<organism evidence="10 11">
    <name type="scientific">Lactococcus allomyrinae</name>
    <dbReference type="NCBI Taxonomy" id="2419773"/>
    <lineage>
        <taxon>Bacteria</taxon>
        <taxon>Bacillati</taxon>
        <taxon>Bacillota</taxon>
        <taxon>Bacilli</taxon>
        <taxon>Lactobacillales</taxon>
        <taxon>Streptococcaceae</taxon>
        <taxon>Lactococcus</taxon>
    </lineage>
</organism>
<dbReference type="PANTHER" id="PTHR33602">
    <property type="entry name" value="REGULATORY PROTEIN RECX FAMILY PROTEIN"/>
    <property type="match status" value="1"/>
</dbReference>
<dbReference type="KEGG" id="lact:D7I46_09245"/>
<dbReference type="AlphaFoldDB" id="A0A387BFA0"/>
<feature type="domain" description="RecX first three-helical" evidence="9">
    <location>
        <begin position="62"/>
        <end position="97"/>
    </location>
</feature>
<evidence type="ECO:0000256" key="2">
    <source>
        <dbReference type="ARBA" id="ARBA00004496"/>
    </source>
</evidence>
<name>A0A387BFA0_9LACT</name>
<dbReference type="NCBIfam" id="NF010733">
    <property type="entry name" value="PRK14135.1"/>
    <property type="match status" value="1"/>
</dbReference>
<accession>A0A387BFA0</accession>
<comment type="similarity">
    <text evidence="3 6">Belongs to the RecX family.</text>
</comment>
<dbReference type="Pfam" id="PF02631">
    <property type="entry name" value="RecX_HTH2"/>
    <property type="match status" value="1"/>
</dbReference>
<keyword evidence="5 6" id="KW-0963">Cytoplasm</keyword>
<dbReference type="Gene3D" id="1.10.10.10">
    <property type="entry name" value="Winged helix-like DNA-binding domain superfamily/Winged helix DNA-binding domain"/>
    <property type="match status" value="4"/>
</dbReference>
<dbReference type="Proteomes" id="UP000269374">
    <property type="component" value="Chromosome"/>
</dbReference>
<evidence type="ECO:0000259" key="7">
    <source>
        <dbReference type="Pfam" id="PF02631"/>
    </source>
</evidence>
<dbReference type="Pfam" id="PF21981">
    <property type="entry name" value="RecX_HTH3"/>
    <property type="match status" value="2"/>
</dbReference>
<evidence type="ECO:0000256" key="1">
    <source>
        <dbReference type="ARBA" id="ARBA00003529"/>
    </source>
</evidence>
<dbReference type="GO" id="GO:0005737">
    <property type="term" value="C:cytoplasm"/>
    <property type="evidence" value="ECO:0007669"/>
    <property type="project" value="UniProtKB-SubCell"/>
</dbReference>
<sequence>MGKITEIKKLKKLYRIDLENCTEDKIYVCDDTIVHFILITGKTITDEELISIINFDQFARGKSLALYYISFKPRTCAEVRKYLYEHDILEEQASEILSVLTENKLIDDKNYAENFIQGKISMSTAGPYQIKQKLYLKGINKSIIEQALQELYTEEKQIDVAYKLAEKQVRSTAHKLPLNQLKQKIIQTLTTKGFSYSVSSIALDSLELESDEDNEMTLLIGELSKADHRYSRNYDGHEREQRIIQHLVRKGFSYTMIRSALQDYPLE</sequence>
<dbReference type="InterPro" id="IPR053925">
    <property type="entry name" value="RecX_HTH_3rd"/>
</dbReference>
<dbReference type="RefSeq" id="WP_120772642.1">
    <property type="nucleotide sequence ID" value="NZ_CP032627.1"/>
</dbReference>
<protein>
    <recommendedName>
        <fullName evidence="4 6">Regulatory protein RecX</fullName>
    </recommendedName>
</protein>
<evidence type="ECO:0000313" key="10">
    <source>
        <dbReference type="EMBL" id="AYG01268.1"/>
    </source>
</evidence>
<evidence type="ECO:0000256" key="3">
    <source>
        <dbReference type="ARBA" id="ARBA00009695"/>
    </source>
</evidence>
<keyword evidence="11" id="KW-1185">Reference proteome</keyword>
<dbReference type="InterPro" id="IPR053924">
    <property type="entry name" value="RecX_HTH_2nd"/>
</dbReference>
<feature type="domain" description="RecX third three-helical" evidence="8">
    <location>
        <begin position="219"/>
        <end position="261"/>
    </location>
</feature>
<reference evidence="10 11" key="1">
    <citation type="submission" date="2018-09" db="EMBL/GenBank/DDBJ databases">
        <title>Genome sequencing of strain 1JSPR-7.</title>
        <authorList>
            <person name="Heo J."/>
            <person name="Kim S.-J."/>
            <person name="Kwon S.-W."/>
        </authorList>
    </citation>
    <scope>NUCLEOTIDE SEQUENCE [LARGE SCALE GENOMIC DNA]</scope>
    <source>
        <strain evidence="10 11">1JSPR-7</strain>
    </source>
</reference>
<feature type="domain" description="RecX second three-helical" evidence="7">
    <location>
        <begin position="107"/>
        <end position="148"/>
    </location>
</feature>
<feature type="domain" description="RecX third three-helical" evidence="8">
    <location>
        <begin position="156"/>
        <end position="200"/>
    </location>
</feature>
<evidence type="ECO:0000256" key="5">
    <source>
        <dbReference type="ARBA" id="ARBA00022490"/>
    </source>
</evidence>